<organism evidence="1 2">
    <name type="scientific">Actinomadura vinacea</name>
    <dbReference type="NCBI Taxonomy" id="115336"/>
    <lineage>
        <taxon>Bacteria</taxon>
        <taxon>Bacillati</taxon>
        <taxon>Actinomycetota</taxon>
        <taxon>Actinomycetes</taxon>
        <taxon>Streptosporangiales</taxon>
        <taxon>Thermomonosporaceae</taxon>
        <taxon>Actinomadura</taxon>
    </lineage>
</organism>
<proteinExistence type="predicted"/>
<reference evidence="1 2" key="1">
    <citation type="journal article" date="2019" name="Int. J. Syst. Evol. Microbiol.">
        <title>The Global Catalogue of Microorganisms (GCM) 10K type strain sequencing project: providing services to taxonomists for standard genome sequencing and annotation.</title>
        <authorList>
            <consortium name="The Broad Institute Genomics Platform"/>
            <consortium name="The Broad Institute Genome Sequencing Center for Infectious Disease"/>
            <person name="Wu L."/>
            <person name="Ma J."/>
        </authorList>
    </citation>
    <scope>NUCLEOTIDE SEQUENCE [LARGE SCALE GENOMIC DNA]</scope>
    <source>
        <strain evidence="1 2">JCM 3325</strain>
    </source>
</reference>
<evidence type="ECO:0008006" key="3">
    <source>
        <dbReference type="Google" id="ProtNLM"/>
    </source>
</evidence>
<gene>
    <name evidence="1" type="ORF">GCM10010191_04670</name>
</gene>
<evidence type="ECO:0000313" key="1">
    <source>
        <dbReference type="EMBL" id="GAA2400549.1"/>
    </source>
</evidence>
<dbReference type="EMBL" id="BAAARW010000002">
    <property type="protein sequence ID" value="GAA2400549.1"/>
    <property type="molecule type" value="Genomic_DNA"/>
</dbReference>
<name>A0ABN3IDT6_9ACTN</name>
<protein>
    <recommendedName>
        <fullName evidence="3">SPOR domain-containing protein</fullName>
    </recommendedName>
</protein>
<keyword evidence="2" id="KW-1185">Reference proteome</keyword>
<sequence>MAPGTAVAGRRGAAAIALAVAVPVALGSYFSPAYAVSREPDGSIKVLIRGYKDPDGLERKLRDFGVSAVIDYLPPGTQCREPRATYAPVDNGLWTEDPAATSAEAAAFILHPT</sequence>
<dbReference type="Proteomes" id="UP001501231">
    <property type="component" value="Unassembled WGS sequence"/>
</dbReference>
<comment type="caution">
    <text evidence="1">The sequence shown here is derived from an EMBL/GenBank/DDBJ whole genome shotgun (WGS) entry which is preliminary data.</text>
</comment>
<dbReference type="RefSeq" id="WP_344586643.1">
    <property type="nucleotide sequence ID" value="NZ_BAAARW010000002.1"/>
</dbReference>
<evidence type="ECO:0000313" key="2">
    <source>
        <dbReference type="Proteomes" id="UP001501231"/>
    </source>
</evidence>
<accession>A0ABN3IDT6</accession>